<evidence type="ECO:0000313" key="3">
    <source>
        <dbReference type="Proteomes" id="UP000198345"/>
    </source>
</evidence>
<evidence type="ECO:0000313" key="2">
    <source>
        <dbReference type="EMBL" id="OXA84565.1"/>
    </source>
</evidence>
<dbReference type="Gene3D" id="3.40.1580.10">
    <property type="entry name" value="SMI1/KNR4-like"/>
    <property type="match status" value="1"/>
</dbReference>
<reference evidence="2 3" key="1">
    <citation type="submission" date="2016-11" db="EMBL/GenBank/DDBJ databases">
        <title>Whole genomes of Flavobacteriaceae.</title>
        <authorList>
            <person name="Stine C."/>
            <person name="Li C."/>
            <person name="Tadesse D."/>
        </authorList>
    </citation>
    <scope>NUCLEOTIDE SEQUENCE [LARGE SCALE GENOMIC DNA]</scope>
    <source>
        <strain evidence="2 3">DSM 18292</strain>
    </source>
</reference>
<name>A0A226GRM9_9FLAO</name>
<keyword evidence="3" id="KW-1185">Reference proteome</keyword>
<organism evidence="2 3">
    <name type="scientific">Flavobacterium hercynium</name>
    <dbReference type="NCBI Taxonomy" id="387094"/>
    <lineage>
        <taxon>Bacteria</taxon>
        <taxon>Pseudomonadati</taxon>
        <taxon>Bacteroidota</taxon>
        <taxon>Flavobacteriia</taxon>
        <taxon>Flavobacteriales</taxon>
        <taxon>Flavobacteriaceae</taxon>
        <taxon>Flavobacterium</taxon>
    </lineage>
</organism>
<sequence>MDKLHQIERIKRKLILAKKADQDLKVFGAGSHKYLTGETVSNDQIISFEKEYNLELPEDYKMFLMHIGNGGISYQNAAAGPYYGIYPLGENVNEFIYENAKQYLNADCRLYPKMSDEFWSDLNKNIEDEELSDEDYDRELGELFSGLLPIVSQGCTYHNALVLNGDFRGRVVNVDTDRQKPFFAFESTFLDWYERWLDEIIPEEVTSKEPDLFQYTLGGSASYILEVFFATDNNETKLECLQGILKKQNVIVEVLNILEEQYKLSSGEQKKTLLQILTKFDYNRAKPLLIDFTAEDLLAVFQFVYWYAKDKSKDWLEIIKLNVNTIDDEETFDFCTYLLKEMNFDYGAVIVSFTTHESEQIRVSAYYSLGQLKTKSNYVDVFVDGLCSDSNRVIHTTLQALSGVDDQRLLKYYKIIAEKFPVEEDYILANLNHRLKPYGLTNKTIKRINTDFETNNPDSKWYQFWE</sequence>
<dbReference type="Pfam" id="PF09346">
    <property type="entry name" value="SMI1_KNR4"/>
    <property type="match status" value="1"/>
</dbReference>
<proteinExistence type="predicted"/>
<feature type="domain" description="Knr4/Smi1-like" evidence="1">
    <location>
        <begin position="39"/>
        <end position="195"/>
    </location>
</feature>
<dbReference type="SMART" id="SM00860">
    <property type="entry name" value="SMI1_KNR4"/>
    <property type="match status" value="1"/>
</dbReference>
<dbReference type="SUPFAM" id="SSF160631">
    <property type="entry name" value="SMI1/KNR4-like"/>
    <property type="match status" value="1"/>
</dbReference>
<dbReference type="EMBL" id="MUGW01000059">
    <property type="protein sequence ID" value="OXA84565.1"/>
    <property type="molecule type" value="Genomic_DNA"/>
</dbReference>
<dbReference type="InterPro" id="IPR037883">
    <property type="entry name" value="Knr4/Smi1-like_sf"/>
</dbReference>
<accession>A0A226GRM9</accession>
<dbReference type="AlphaFoldDB" id="A0A226GRM9"/>
<protein>
    <submittedName>
        <fullName evidence="2">SMI1/KNR4 family protein</fullName>
    </submittedName>
</protein>
<dbReference type="OrthoDB" id="1190024at2"/>
<dbReference type="RefSeq" id="WP_089051790.1">
    <property type="nucleotide sequence ID" value="NZ_FXTV01000003.1"/>
</dbReference>
<dbReference type="InterPro" id="IPR018958">
    <property type="entry name" value="Knr4/Smi1-like_dom"/>
</dbReference>
<gene>
    <name evidence="2" type="ORF">B0A66_20885</name>
</gene>
<comment type="caution">
    <text evidence="2">The sequence shown here is derived from an EMBL/GenBank/DDBJ whole genome shotgun (WGS) entry which is preliminary data.</text>
</comment>
<evidence type="ECO:0000259" key="1">
    <source>
        <dbReference type="SMART" id="SM00860"/>
    </source>
</evidence>
<dbReference type="Proteomes" id="UP000198345">
    <property type="component" value="Unassembled WGS sequence"/>
</dbReference>